<dbReference type="EMBL" id="BAAAQX010000029">
    <property type="protein sequence ID" value="GAA2212904.1"/>
    <property type="molecule type" value="Genomic_DNA"/>
</dbReference>
<dbReference type="Proteomes" id="UP001499843">
    <property type="component" value="Unassembled WGS sequence"/>
</dbReference>
<comment type="caution">
    <text evidence="2">The sequence shown here is derived from an EMBL/GenBank/DDBJ whole genome shotgun (WGS) entry which is preliminary data.</text>
</comment>
<organism evidence="2 3">
    <name type="scientific">Nonomuraea monospora</name>
    <dbReference type="NCBI Taxonomy" id="568818"/>
    <lineage>
        <taxon>Bacteria</taxon>
        <taxon>Bacillati</taxon>
        <taxon>Actinomycetota</taxon>
        <taxon>Actinomycetes</taxon>
        <taxon>Streptosporangiales</taxon>
        <taxon>Streptosporangiaceae</taxon>
        <taxon>Nonomuraea</taxon>
    </lineage>
</organism>
<accession>A0ABN3CTY8</accession>
<name>A0ABN3CTY8_9ACTN</name>
<sequence>MAVRVGSDSLRAAAAVSVSVLITPPGVPPGGQDATTGTSFPGDPPPSLDPGVVCAKLNAVA</sequence>
<proteinExistence type="predicted"/>
<gene>
    <name evidence="2" type="ORF">GCM10009850_083660</name>
</gene>
<protein>
    <submittedName>
        <fullName evidence="2">Uncharacterized protein</fullName>
    </submittedName>
</protein>
<evidence type="ECO:0000313" key="2">
    <source>
        <dbReference type="EMBL" id="GAA2212904.1"/>
    </source>
</evidence>
<evidence type="ECO:0000256" key="1">
    <source>
        <dbReference type="SAM" id="MobiDB-lite"/>
    </source>
</evidence>
<evidence type="ECO:0000313" key="3">
    <source>
        <dbReference type="Proteomes" id="UP001499843"/>
    </source>
</evidence>
<feature type="region of interest" description="Disordered" evidence="1">
    <location>
        <begin position="23"/>
        <end position="49"/>
    </location>
</feature>
<reference evidence="2 3" key="1">
    <citation type="journal article" date="2019" name="Int. J. Syst. Evol. Microbiol.">
        <title>The Global Catalogue of Microorganisms (GCM) 10K type strain sequencing project: providing services to taxonomists for standard genome sequencing and annotation.</title>
        <authorList>
            <consortium name="The Broad Institute Genomics Platform"/>
            <consortium name="The Broad Institute Genome Sequencing Center for Infectious Disease"/>
            <person name="Wu L."/>
            <person name="Ma J."/>
        </authorList>
    </citation>
    <scope>NUCLEOTIDE SEQUENCE [LARGE SCALE GENOMIC DNA]</scope>
    <source>
        <strain evidence="2 3">JCM 16114</strain>
    </source>
</reference>
<keyword evidence="3" id="KW-1185">Reference proteome</keyword>